<gene>
    <name evidence="2" type="ORF">PC110_g22489</name>
</gene>
<dbReference type="PROSITE" id="PS50994">
    <property type="entry name" value="INTEGRASE"/>
    <property type="match status" value="1"/>
</dbReference>
<evidence type="ECO:0000313" key="3">
    <source>
        <dbReference type="Proteomes" id="UP000251314"/>
    </source>
</evidence>
<dbReference type="VEuPathDB" id="FungiDB:PC110_g22489"/>
<dbReference type="Proteomes" id="UP000251314">
    <property type="component" value="Unassembled WGS sequence"/>
</dbReference>
<dbReference type="InterPro" id="IPR036397">
    <property type="entry name" value="RNaseH_sf"/>
</dbReference>
<name>A0A329RCR3_9STRA</name>
<feature type="domain" description="Integrase catalytic" evidence="1">
    <location>
        <begin position="1"/>
        <end position="96"/>
    </location>
</feature>
<sequence length="96" mass="11311">MWCARFGVPKSLVSDKGSHFRSETVKNQCAQMKIEQELSPVYSPWLNGTVERLIKDVLQVLRVLLMEYELDYHEWPYLLPPYLLPVLQRNLNHTPL</sequence>
<dbReference type="InterPro" id="IPR001584">
    <property type="entry name" value="Integrase_cat-core"/>
</dbReference>
<dbReference type="OrthoDB" id="91350at2759"/>
<dbReference type="EMBL" id="MJFZ01002082">
    <property type="protein sequence ID" value="RAW21068.1"/>
    <property type="molecule type" value="Genomic_DNA"/>
</dbReference>
<protein>
    <recommendedName>
        <fullName evidence="1">Integrase catalytic domain-containing protein</fullName>
    </recommendedName>
</protein>
<keyword evidence="3" id="KW-1185">Reference proteome</keyword>
<evidence type="ECO:0000313" key="2">
    <source>
        <dbReference type="EMBL" id="RAW21068.1"/>
    </source>
</evidence>
<dbReference type="AlphaFoldDB" id="A0A329RCR3"/>
<dbReference type="GO" id="GO:0015074">
    <property type="term" value="P:DNA integration"/>
    <property type="evidence" value="ECO:0007669"/>
    <property type="project" value="InterPro"/>
</dbReference>
<dbReference type="Gene3D" id="3.30.420.10">
    <property type="entry name" value="Ribonuclease H-like superfamily/Ribonuclease H"/>
    <property type="match status" value="1"/>
</dbReference>
<proteinExistence type="predicted"/>
<accession>A0A329RCR3</accession>
<reference evidence="2 3" key="1">
    <citation type="submission" date="2018-01" db="EMBL/GenBank/DDBJ databases">
        <title>Draft genome of the strawberry crown rot pathogen Phytophthora cactorum.</title>
        <authorList>
            <person name="Armitage A.D."/>
            <person name="Lysoe E."/>
            <person name="Nellist C.F."/>
            <person name="Harrison R.J."/>
            <person name="Brurberg M.B."/>
        </authorList>
    </citation>
    <scope>NUCLEOTIDE SEQUENCE [LARGE SCALE GENOMIC DNA]</scope>
    <source>
        <strain evidence="2 3">10300</strain>
    </source>
</reference>
<dbReference type="InterPro" id="IPR012337">
    <property type="entry name" value="RNaseH-like_sf"/>
</dbReference>
<evidence type="ECO:0000259" key="1">
    <source>
        <dbReference type="PROSITE" id="PS50994"/>
    </source>
</evidence>
<organism evidence="2 3">
    <name type="scientific">Phytophthora cactorum</name>
    <dbReference type="NCBI Taxonomy" id="29920"/>
    <lineage>
        <taxon>Eukaryota</taxon>
        <taxon>Sar</taxon>
        <taxon>Stramenopiles</taxon>
        <taxon>Oomycota</taxon>
        <taxon>Peronosporomycetes</taxon>
        <taxon>Peronosporales</taxon>
        <taxon>Peronosporaceae</taxon>
        <taxon>Phytophthora</taxon>
    </lineage>
</organism>
<dbReference type="GO" id="GO:0003676">
    <property type="term" value="F:nucleic acid binding"/>
    <property type="evidence" value="ECO:0007669"/>
    <property type="project" value="InterPro"/>
</dbReference>
<comment type="caution">
    <text evidence="2">The sequence shown here is derived from an EMBL/GenBank/DDBJ whole genome shotgun (WGS) entry which is preliminary data.</text>
</comment>
<dbReference type="SUPFAM" id="SSF53098">
    <property type="entry name" value="Ribonuclease H-like"/>
    <property type="match status" value="1"/>
</dbReference>